<comment type="caution">
    <text evidence="2">The sequence shown here is derived from an EMBL/GenBank/DDBJ whole genome shotgun (WGS) entry which is preliminary data.</text>
</comment>
<dbReference type="RefSeq" id="WP_183684399.1">
    <property type="nucleotide sequence ID" value="NZ_JACHHH010000009.1"/>
</dbReference>
<gene>
    <name evidence="2" type="ORF">HNQ46_001827</name>
</gene>
<dbReference type="GO" id="GO:0051539">
    <property type="term" value="F:4 iron, 4 sulfur cluster binding"/>
    <property type="evidence" value="ECO:0007669"/>
    <property type="project" value="TreeGrafter"/>
</dbReference>
<dbReference type="GO" id="GO:0009116">
    <property type="term" value="P:nucleoside metabolic process"/>
    <property type="evidence" value="ECO:0007669"/>
    <property type="project" value="InterPro"/>
</dbReference>
<dbReference type="GO" id="GO:0003913">
    <property type="term" value="F:DNA photolyase activity"/>
    <property type="evidence" value="ECO:0007669"/>
    <property type="project" value="TreeGrafter"/>
</dbReference>
<name>A0A7W9W305_9FIRM</name>
<keyword evidence="2" id="KW-0456">Lyase</keyword>
<accession>A0A7W9W305</accession>
<sequence>MVYIFAAHKGEVEHFIKKLSLGKRKTSFPFLQYEGEEILLTITGQGQINASISVAATLQEEKAKKGDILLSLGSAAVILGKNRTASEELMGRWFWIQKLEQQSTGRCFYPDLLYKLDFPEAGLLTGDKILELGSMGDRDTVSERRGDSKEQIISEIHGDSREQSVSERHSDSEGVSGLNNTLLYDMESAAVFQAANFYLAPEDFFFLRCVTDFGVSPDEEKMPFSPLSRQDRMQALLQKEENKVLRFIGFLQEKSKERRKEEEGELAFRQQLQSLSESLHCSFVMEKQLERLLRYAFLQGISAEEVREYLEQNFGRRNAGNDALQDAENGAKEEVLKGVGNDIDKQGRLTLIDKRAGKKALSSLKEWILSERILQVKCHGSGNLLQIHDNDSEVISPIPCERSGITLPEGKCEKSYPYQEHFRHIYVEEALLQSPETKGILQKFPKAKVIPIKHYKDVFNRKKQGRLAQSHSRKLILAKKEGQRLYDGAVVCQDFSESHFCYTSLLMNCPFHCAYCYLQGMYPSSNLVMFLNLEDYFADCRKWIAEKGSLYLCISYDTDLLAMEGIYPYVEEFARFLNQENALRIEVRTKAGGEGLWRKMQRLPLSLEGRKRMIFAFTLSPEEIIEEAEEGTARLSSRIIAIQKALEEGYLVRLCFDPMIYHPRWKELYGALLQEVFEKIPMEQIHDCSLGSFRISESYLKAMGKALPHSPHTQFPYENTGGYYHYPKELMEEMEGFLYSRLLARIPKEKIFRWDNREADGVNEK</sequence>
<organism evidence="2 3">
    <name type="scientific">Oribacterium sinus</name>
    <dbReference type="NCBI Taxonomy" id="237576"/>
    <lineage>
        <taxon>Bacteria</taxon>
        <taxon>Bacillati</taxon>
        <taxon>Bacillota</taxon>
        <taxon>Clostridia</taxon>
        <taxon>Lachnospirales</taxon>
        <taxon>Lachnospiraceae</taxon>
        <taxon>Oribacterium</taxon>
    </lineage>
</organism>
<evidence type="ECO:0000313" key="3">
    <source>
        <dbReference type="Proteomes" id="UP000522163"/>
    </source>
</evidence>
<dbReference type="InterPro" id="IPR058240">
    <property type="entry name" value="rSAM_sf"/>
</dbReference>
<dbReference type="Proteomes" id="UP000522163">
    <property type="component" value="Unassembled WGS sequence"/>
</dbReference>
<feature type="region of interest" description="Disordered" evidence="1">
    <location>
        <begin position="139"/>
        <end position="174"/>
    </location>
</feature>
<dbReference type="PANTHER" id="PTHR37822">
    <property type="entry name" value="SPORE PHOTOPRODUCT LYASE-RELATED"/>
    <property type="match status" value="1"/>
</dbReference>
<dbReference type="GO" id="GO:1904047">
    <property type="term" value="F:S-adenosyl-L-methionine binding"/>
    <property type="evidence" value="ECO:0007669"/>
    <property type="project" value="TreeGrafter"/>
</dbReference>
<reference evidence="2 3" key="1">
    <citation type="submission" date="2020-08" db="EMBL/GenBank/DDBJ databases">
        <title>Genomic Encyclopedia of Type Strains, Phase IV (KMG-IV): sequencing the most valuable type-strain genomes for metagenomic binning, comparative biology and taxonomic classification.</title>
        <authorList>
            <person name="Goeker M."/>
        </authorList>
    </citation>
    <scope>NUCLEOTIDE SEQUENCE [LARGE SCALE GENOMIC DNA]</scope>
    <source>
        <strain evidence="2 3">DSM 17245</strain>
    </source>
</reference>
<dbReference type="GeneID" id="85015359"/>
<dbReference type="InterPro" id="IPR049539">
    <property type="entry name" value="SPL"/>
</dbReference>
<dbReference type="InterPro" id="IPR035994">
    <property type="entry name" value="Nucleoside_phosphorylase_sf"/>
</dbReference>
<dbReference type="AlphaFoldDB" id="A0A7W9W305"/>
<proteinExistence type="predicted"/>
<evidence type="ECO:0000313" key="2">
    <source>
        <dbReference type="EMBL" id="MBB6041837.1"/>
    </source>
</evidence>
<dbReference type="GO" id="GO:0042601">
    <property type="term" value="C:endospore-forming forespore"/>
    <property type="evidence" value="ECO:0007669"/>
    <property type="project" value="TreeGrafter"/>
</dbReference>
<dbReference type="EMBL" id="JACHHH010000009">
    <property type="protein sequence ID" value="MBB6041837.1"/>
    <property type="molecule type" value="Genomic_DNA"/>
</dbReference>
<dbReference type="Gene3D" id="3.40.50.12110">
    <property type="match status" value="1"/>
</dbReference>
<evidence type="ECO:0000256" key="1">
    <source>
        <dbReference type="SAM" id="MobiDB-lite"/>
    </source>
</evidence>
<dbReference type="SUPFAM" id="SSF102114">
    <property type="entry name" value="Radical SAM enzymes"/>
    <property type="match status" value="1"/>
</dbReference>
<dbReference type="PANTHER" id="PTHR37822:SF2">
    <property type="entry name" value="SPORE PHOTOPRODUCT LYASE"/>
    <property type="match status" value="1"/>
</dbReference>
<dbReference type="Gene3D" id="3.80.30.30">
    <property type="match status" value="1"/>
</dbReference>
<dbReference type="Gene3D" id="3.40.50.1580">
    <property type="entry name" value="Nucleoside phosphorylase domain"/>
    <property type="match status" value="1"/>
</dbReference>
<feature type="compositionally biased region" description="Basic and acidic residues" evidence="1">
    <location>
        <begin position="139"/>
        <end position="172"/>
    </location>
</feature>
<protein>
    <submittedName>
        <fullName evidence="2">DNA repair photolyase</fullName>
    </submittedName>
</protein>
<dbReference type="Pfam" id="PF20903">
    <property type="entry name" value="SPL"/>
    <property type="match status" value="1"/>
</dbReference>